<evidence type="ECO:0000256" key="1">
    <source>
        <dbReference type="SAM" id="MobiDB-lite"/>
    </source>
</evidence>
<gene>
    <name evidence="2" type="primary">CEP295</name>
</gene>
<name>A0AAA9T014_BOVIN</name>
<feature type="region of interest" description="Disordered" evidence="1">
    <location>
        <begin position="156"/>
        <end position="187"/>
    </location>
</feature>
<protein>
    <submittedName>
        <fullName evidence="2">Centrosomal protein 295</fullName>
    </submittedName>
</protein>
<feature type="region of interest" description="Disordered" evidence="1">
    <location>
        <begin position="338"/>
        <end position="360"/>
    </location>
</feature>
<evidence type="ECO:0000313" key="2">
    <source>
        <dbReference type="Ensembl" id="ENSBTAP00000089725.1"/>
    </source>
</evidence>
<reference evidence="2" key="2">
    <citation type="submission" date="2025-08" db="UniProtKB">
        <authorList>
            <consortium name="Ensembl"/>
        </authorList>
    </citation>
    <scope>IDENTIFICATION</scope>
    <source>
        <strain evidence="2">Hereford</strain>
    </source>
</reference>
<dbReference type="Proteomes" id="UP000009136">
    <property type="component" value="Chromosome 29"/>
</dbReference>
<dbReference type="PANTHER" id="PTHR21553:SF25">
    <property type="entry name" value="CENTROSOMAL PROTEIN OF 295 KDA"/>
    <property type="match status" value="1"/>
</dbReference>
<dbReference type="GeneTree" id="ENSGT00940000153123"/>
<feature type="compositionally biased region" description="Polar residues" evidence="1">
    <location>
        <begin position="341"/>
        <end position="358"/>
    </location>
</feature>
<reference evidence="2" key="1">
    <citation type="submission" date="2018-03" db="EMBL/GenBank/DDBJ databases">
        <title>ARS-UCD1.2.</title>
        <authorList>
            <person name="Rosen B.D."/>
            <person name="Bickhart D.M."/>
            <person name="Koren S."/>
            <person name="Schnabel R.D."/>
            <person name="Hall R."/>
            <person name="Zimin A."/>
            <person name="Dreischer C."/>
            <person name="Schultheiss S."/>
            <person name="Schroeder S.G."/>
            <person name="Elsik C.G."/>
            <person name="Couldrey C."/>
            <person name="Liu G.E."/>
            <person name="Van Tassell C.P."/>
            <person name="Phillippy A.M."/>
            <person name="Smith T.P.L."/>
            <person name="Medrano J.F."/>
        </authorList>
    </citation>
    <scope>NUCLEOTIDE SEQUENCE [LARGE SCALE GENOMIC DNA]</scope>
    <source>
        <strain evidence="2">Hereford</strain>
    </source>
</reference>
<feature type="compositionally biased region" description="Basic and acidic residues" evidence="1">
    <location>
        <begin position="160"/>
        <end position="178"/>
    </location>
</feature>
<evidence type="ECO:0000313" key="3">
    <source>
        <dbReference type="Proteomes" id="UP000009136"/>
    </source>
</evidence>
<dbReference type="Ensembl" id="ENSBTAT00000100425.1">
    <property type="protein sequence ID" value="ENSBTAP00000089725.1"/>
    <property type="gene ID" value="ENSBTAG00000001902.7"/>
</dbReference>
<organism evidence="2 3">
    <name type="scientific">Bos taurus</name>
    <name type="common">Bovine</name>
    <dbReference type="NCBI Taxonomy" id="9913"/>
    <lineage>
        <taxon>Eukaryota</taxon>
        <taxon>Metazoa</taxon>
        <taxon>Chordata</taxon>
        <taxon>Craniata</taxon>
        <taxon>Vertebrata</taxon>
        <taxon>Euteleostomi</taxon>
        <taxon>Mammalia</taxon>
        <taxon>Eutheria</taxon>
        <taxon>Laurasiatheria</taxon>
        <taxon>Artiodactyla</taxon>
        <taxon>Ruminantia</taxon>
        <taxon>Pecora</taxon>
        <taxon>Bovidae</taxon>
        <taxon>Bovinae</taxon>
        <taxon>Bos</taxon>
    </lineage>
</organism>
<dbReference type="PANTHER" id="PTHR21553">
    <property type="entry name" value="ALMS1-RELATED"/>
    <property type="match status" value="1"/>
</dbReference>
<reference evidence="2" key="3">
    <citation type="submission" date="2025-09" db="UniProtKB">
        <authorList>
            <consortium name="Ensembl"/>
        </authorList>
    </citation>
    <scope>IDENTIFICATION</scope>
    <source>
        <strain evidence="2">Hereford</strain>
    </source>
</reference>
<keyword evidence="3" id="KW-1185">Reference proteome</keyword>
<dbReference type="AlphaFoldDB" id="A0AAA9T014"/>
<proteinExistence type="predicted"/>
<accession>A0AAA9T014</accession>
<sequence length="766" mass="86113">LQEWLPHLHDQKNIGPADRSNCDDYQLLSEGSNAKQSGKPDFYQDRDPLRVSISREQSFLGSPLDRDPFGHLHPVAQENICGDDSDKAVKVKEAVVENYAVLSYAVEREGHTYLDPNVKLDVKAETQEIYHEPLSSITVSTGSFLSYENIDLSLTEPESFPEHVDHREQEPPAGKEEETNVLSSRVPSTQDIYQRQDSQDVHKPLLCAVETLTSGQTHIQQMRDNYINETNLMTEKTDFRELEHNFPNLHRQLFKPLEPHPDFDLLSCFSGISQDSKDFNQRSGSSCESLRATPSPKSMASFTALRRASLHSSNTSLNQQPDPNLACDTAQSFAVEDIEGSEQSFRQLRPEYSSQEGSQHADLPSIFSIEARASSQDVENQNCSSEHELLQNKQKSVHFQLSVGNLQSSVFNSSGEANVFHQLNLQHGTTCGSTSSEWSIKDQPEGRKERLGFEKLSERLDTVLQGQGLTDDKKETCDLNPHIEETDSHLCVRTVEMGTSIQIPYSLTVQNEKCLQDSTMAGIPTIVGNPSQLAQSELFVNSGSFSLQRSIPVWETESGHGIMEEPELTLTSTSDISIAEMDFANLTLEEKRENEAKSCFQVSEFLPLLSETENSDYPAMSEHPLERPTVCGETFSRCTAAPESLQEAFIKRKKAFIERSSQRQKEIKDKVHASGYSQTKTITEKTTGSFVSDLKGMSKVRVSLPEDKKTAQPHTHERAVGLYLQLAEMRKQKEDKAKQDAHAQNRARTKEFHKKTLEKLRARNIC</sequence>